<protein>
    <submittedName>
        <fullName evidence="4">LegC family aminotransferase</fullName>
    </submittedName>
</protein>
<dbReference type="Gene3D" id="3.90.1150.10">
    <property type="entry name" value="Aspartate Aminotransferase, domain 1"/>
    <property type="match status" value="1"/>
</dbReference>
<dbReference type="RefSeq" id="WP_118413514.1">
    <property type="nucleotide sequence ID" value="NZ_QRPI01000031.1"/>
</dbReference>
<dbReference type="GO" id="GO:0000271">
    <property type="term" value="P:polysaccharide biosynthetic process"/>
    <property type="evidence" value="ECO:0007669"/>
    <property type="project" value="TreeGrafter"/>
</dbReference>
<dbReference type="PANTHER" id="PTHR30244">
    <property type="entry name" value="TRANSAMINASE"/>
    <property type="match status" value="1"/>
</dbReference>
<dbReference type="Gene3D" id="3.40.640.10">
    <property type="entry name" value="Type I PLP-dependent aspartate aminotransferase-like (Major domain)"/>
    <property type="match status" value="1"/>
</dbReference>
<feature type="modified residue" description="N6-(pyridoxal phosphate)lysine" evidence="2">
    <location>
        <position position="207"/>
    </location>
</feature>
<dbReference type="SUPFAM" id="SSF53383">
    <property type="entry name" value="PLP-dependent transferases"/>
    <property type="match status" value="1"/>
</dbReference>
<accession>A0A6L6LD92</accession>
<keyword evidence="4" id="KW-0032">Aminotransferase</keyword>
<evidence type="ECO:0000313" key="5">
    <source>
        <dbReference type="Proteomes" id="UP000478483"/>
    </source>
</evidence>
<dbReference type="PIRSF" id="PIRSF000390">
    <property type="entry name" value="PLP_StrS"/>
    <property type="match status" value="1"/>
</dbReference>
<evidence type="ECO:0000256" key="3">
    <source>
        <dbReference type="RuleBase" id="RU004508"/>
    </source>
</evidence>
<evidence type="ECO:0000256" key="2">
    <source>
        <dbReference type="PIRSR" id="PIRSR000390-2"/>
    </source>
</evidence>
<sequence length="396" mass="44996">MERCDKMIPLSVPNFEGKEREYVNDAVEQGWVSTAGKYVNILEENLKQYLKAPAVAACQSGTAALHLSIIDAGVQAGDYVLVSPLTFIAAVNPIKYEKANPVFIDCDDSLCIDPYKIKKFCEEECVFENAILKYKKDGHRVAAIVVVHIFGNMANMEMIMDIAQKYKLKVIEDATEALGSHYSEGRFSGMYAGTIGDYGAYSFNGNKIITTGGGGAVTAKNSEQVHHMKYLSTQAKDDAQFYVHNEIGYNYRMTNLQAALGVAQLEKLPEYIQRKQNNYQRYKELFDGFELCSLLEFEKGIFSNKWFYSIQINRKYIQTDLEKILAMLMERGVQTRTIWGLICEQKPYRNDITYEIEKAFRYSKCILNIPCSTNITEDEIKKVAETIKNVLEQLVK</sequence>
<dbReference type="GO" id="GO:0030170">
    <property type="term" value="F:pyridoxal phosphate binding"/>
    <property type="evidence" value="ECO:0007669"/>
    <property type="project" value="TreeGrafter"/>
</dbReference>
<dbReference type="GO" id="GO:0008483">
    <property type="term" value="F:transaminase activity"/>
    <property type="evidence" value="ECO:0007669"/>
    <property type="project" value="UniProtKB-KW"/>
</dbReference>
<proteinExistence type="inferred from homology"/>
<dbReference type="EMBL" id="WNAJ01000035">
    <property type="protein sequence ID" value="MTR87009.1"/>
    <property type="molecule type" value="Genomic_DNA"/>
</dbReference>
<dbReference type="NCBIfam" id="TIGR04181">
    <property type="entry name" value="NHT_00031"/>
    <property type="match status" value="1"/>
</dbReference>
<reference evidence="4 5" key="1">
    <citation type="journal article" date="2019" name="Nat. Med.">
        <title>A library of human gut bacterial isolates paired with longitudinal multiomics data enables mechanistic microbiome research.</title>
        <authorList>
            <person name="Poyet M."/>
            <person name="Groussin M."/>
            <person name="Gibbons S.M."/>
            <person name="Avila-Pacheco J."/>
            <person name="Jiang X."/>
            <person name="Kearney S.M."/>
            <person name="Perrotta A.R."/>
            <person name="Berdy B."/>
            <person name="Zhao S."/>
            <person name="Lieberman T.D."/>
            <person name="Swanson P.K."/>
            <person name="Smith M."/>
            <person name="Roesemann S."/>
            <person name="Alexander J.E."/>
            <person name="Rich S.A."/>
            <person name="Livny J."/>
            <person name="Vlamakis H."/>
            <person name="Clish C."/>
            <person name="Bullock K."/>
            <person name="Deik A."/>
            <person name="Scott J."/>
            <person name="Pierce K.A."/>
            <person name="Xavier R.J."/>
            <person name="Alm E.J."/>
        </authorList>
    </citation>
    <scope>NUCLEOTIDE SEQUENCE [LARGE SCALE GENOMIC DNA]</scope>
    <source>
        <strain evidence="4 5">BIOML-A1</strain>
    </source>
</reference>
<comment type="caution">
    <text evidence="4">The sequence shown here is derived from an EMBL/GenBank/DDBJ whole genome shotgun (WGS) entry which is preliminary data.</text>
</comment>
<evidence type="ECO:0000256" key="1">
    <source>
        <dbReference type="PIRSR" id="PIRSR000390-1"/>
    </source>
</evidence>
<keyword evidence="4" id="KW-0808">Transferase</keyword>
<evidence type="ECO:0000313" key="4">
    <source>
        <dbReference type="EMBL" id="MTR87009.1"/>
    </source>
</evidence>
<dbReference type="Proteomes" id="UP000478483">
    <property type="component" value="Unassembled WGS sequence"/>
</dbReference>
<dbReference type="InterPro" id="IPR015422">
    <property type="entry name" value="PyrdxlP-dep_Trfase_small"/>
</dbReference>
<dbReference type="AlphaFoldDB" id="A0A6L6LD92"/>
<dbReference type="PANTHER" id="PTHR30244:SF30">
    <property type="entry name" value="BLR5990 PROTEIN"/>
    <property type="match status" value="1"/>
</dbReference>
<dbReference type="InterPro" id="IPR015421">
    <property type="entry name" value="PyrdxlP-dep_Trfase_major"/>
</dbReference>
<feature type="active site" description="Proton acceptor" evidence="1">
    <location>
        <position position="207"/>
    </location>
</feature>
<dbReference type="InterPro" id="IPR015424">
    <property type="entry name" value="PyrdxlP-dep_Trfase"/>
</dbReference>
<dbReference type="InterPro" id="IPR000653">
    <property type="entry name" value="DegT/StrS_aminotransferase"/>
</dbReference>
<name>A0A6L6LD92_9FIRM</name>
<organism evidence="4 5">
    <name type="scientific">Roseburia intestinalis</name>
    <dbReference type="NCBI Taxonomy" id="166486"/>
    <lineage>
        <taxon>Bacteria</taxon>
        <taxon>Bacillati</taxon>
        <taxon>Bacillota</taxon>
        <taxon>Clostridia</taxon>
        <taxon>Lachnospirales</taxon>
        <taxon>Lachnospiraceae</taxon>
        <taxon>Roseburia</taxon>
    </lineage>
</organism>
<keyword evidence="2 3" id="KW-0663">Pyridoxal phosphate</keyword>
<gene>
    <name evidence="4" type="ORF">GMD50_18640</name>
</gene>
<comment type="similarity">
    <text evidence="3">Belongs to the DegT/DnrJ/EryC1 family.</text>
</comment>
<dbReference type="InterPro" id="IPR026385">
    <property type="entry name" value="LegC-like"/>
</dbReference>
<dbReference type="CDD" id="cd00616">
    <property type="entry name" value="AHBA_syn"/>
    <property type="match status" value="1"/>
</dbReference>
<dbReference type="Pfam" id="PF01041">
    <property type="entry name" value="DegT_DnrJ_EryC1"/>
    <property type="match status" value="1"/>
</dbReference>